<dbReference type="EMBL" id="CAAHFH010000001">
    <property type="protein sequence ID" value="VGO19802.1"/>
    <property type="molecule type" value="Genomic_DNA"/>
</dbReference>
<gene>
    <name evidence="1" type="ORF">SCARR_01862</name>
</gene>
<evidence type="ECO:0000313" key="2">
    <source>
        <dbReference type="Proteomes" id="UP000346198"/>
    </source>
</evidence>
<protein>
    <submittedName>
        <fullName evidence="1">Uncharacterized protein</fullName>
    </submittedName>
</protein>
<dbReference type="AlphaFoldDB" id="A0A6C2UHV7"/>
<sequence length="108" mass="11868">MKHKDPRVGALEAFSADECPQLGGLRTRKVLVQIVLGMVNEFYLESHLRQGPIQWVEVVVEPALNRGRSNPAVATRLLLRDAVAVIEMHREAEALGAAPVPLNAVLRP</sequence>
<proteinExistence type="predicted"/>
<keyword evidence="2" id="KW-1185">Reference proteome</keyword>
<accession>A0A6C2UHV7</accession>
<dbReference type="Proteomes" id="UP000346198">
    <property type="component" value="Unassembled WGS sequence"/>
</dbReference>
<reference evidence="1 2" key="1">
    <citation type="submission" date="2019-04" db="EMBL/GenBank/DDBJ databases">
        <authorList>
            <person name="Van Vliet M D."/>
        </authorList>
    </citation>
    <scope>NUCLEOTIDE SEQUENCE [LARGE SCALE GENOMIC DNA]</scope>
    <source>
        <strain evidence="1 2">F21</strain>
    </source>
</reference>
<evidence type="ECO:0000313" key="1">
    <source>
        <dbReference type="EMBL" id="VGO19802.1"/>
    </source>
</evidence>
<organism evidence="1 2">
    <name type="scientific">Pontiella sulfatireligans</name>
    <dbReference type="NCBI Taxonomy" id="2750658"/>
    <lineage>
        <taxon>Bacteria</taxon>
        <taxon>Pseudomonadati</taxon>
        <taxon>Kiritimatiellota</taxon>
        <taxon>Kiritimatiellia</taxon>
        <taxon>Kiritimatiellales</taxon>
        <taxon>Pontiellaceae</taxon>
        <taxon>Pontiella</taxon>
    </lineage>
</organism>
<name>A0A6C2UHV7_9BACT</name>